<evidence type="ECO:0000313" key="5">
    <source>
        <dbReference type="Proteomes" id="UP000275267"/>
    </source>
</evidence>
<dbReference type="GO" id="GO:0016567">
    <property type="term" value="P:protein ubiquitination"/>
    <property type="evidence" value="ECO:0007669"/>
    <property type="project" value="InterPro"/>
</dbReference>
<dbReference type="PROSITE" id="PS50097">
    <property type="entry name" value="BTB"/>
    <property type="match status" value="1"/>
</dbReference>
<name>A0A3L6Q988_PANMI</name>
<comment type="caution">
    <text evidence="4">The sequence shown here is derived from an EMBL/GenBank/DDBJ whole genome shotgun (WGS) entry which is preliminary data.</text>
</comment>
<dbReference type="EMBL" id="PQIB02000013">
    <property type="protein sequence ID" value="RLM75179.1"/>
    <property type="molecule type" value="Genomic_DNA"/>
</dbReference>
<dbReference type="Pfam" id="PF00651">
    <property type="entry name" value="BTB"/>
    <property type="match status" value="1"/>
</dbReference>
<dbReference type="AlphaFoldDB" id="A0A3L6Q988"/>
<reference evidence="5" key="1">
    <citation type="journal article" date="2019" name="Nat. Commun.">
        <title>The genome of broomcorn millet.</title>
        <authorList>
            <person name="Zou C."/>
            <person name="Miki D."/>
            <person name="Li D."/>
            <person name="Tang Q."/>
            <person name="Xiao L."/>
            <person name="Rajput S."/>
            <person name="Deng P."/>
            <person name="Jia W."/>
            <person name="Huang R."/>
            <person name="Zhang M."/>
            <person name="Sun Y."/>
            <person name="Hu J."/>
            <person name="Fu X."/>
            <person name="Schnable P.S."/>
            <person name="Li F."/>
            <person name="Zhang H."/>
            <person name="Feng B."/>
            <person name="Zhu X."/>
            <person name="Liu R."/>
            <person name="Schnable J.C."/>
            <person name="Zhu J.-K."/>
            <person name="Zhang H."/>
        </authorList>
    </citation>
    <scope>NUCLEOTIDE SEQUENCE [LARGE SCALE GENOMIC DNA]</scope>
</reference>
<feature type="domain" description="MATH" evidence="3">
    <location>
        <begin position="27"/>
        <end position="152"/>
    </location>
</feature>
<dbReference type="CDD" id="cd00121">
    <property type="entry name" value="MATH"/>
    <property type="match status" value="1"/>
</dbReference>
<dbReference type="InterPro" id="IPR000210">
    <property type="entry name" value="BTB/POZ_dom"/>
</dbReference>
<evidence type="ECO:0000313" key="4">
    <source>
        <dbReference type="EMBL" id="RLM75179.1"/>
    </source>
</evidence>
<feature type="domain" description="BTB" evidence="2">
    <location>
        <begin position="188"/>
        <end position="240"/>
    </location>
</feature>
<accession>A0A3L6Q988</accession>
<dbReference type="Pfam" id="PF22486">
    <property type="entry name" value="MATH_2"/>
    <property type="match status" value="1"/>
</dbReference>
<dbReference type="SUPFAM" id="SSF54695">
    <property type="entry name" value="POZ domain"/>
    <property type="match status" value="1"/>
</dbReference>
<dbReference type="SUPFAM" id="SSF49599">
    <property type="entry name" value="TRAF domain-like"/>
    <property type="match status" value="1"/>
</dbReference>
<dbReference type="Gene3D" id="3.30.710.10">
    <property type="entry name" value="Potassium Channel Kv1.1, Chain A"/>
    <property type="match status" value="1"/>
</dbReference>
<dbReference type="PANTHER" id="PTHR26379:SF486">
    <property type="entry name" value="OS04G0625500 PROTEIN"/>
    <property type="match status" value="1"/>
</dbReference>
<dbReference type="InterPro" id="IPR002083">
    <property type="entry name" value="MATH/TRAF_dom"/>
</dbReference>
<dbReference type="STRING" id="4540.A0A3L6Q988"/>
<sequence length="279" mass="30060">MANASASSANDQSLPETSSSCLTQGATAAHNFEVINFPLLEGMGVGKFVSSINFSVGGCDWMVKLFPDGDRAAEKTHVLSYLSPQGGQAGERVKFSLSVLGKDGQVAKQQNGQYTFVDSAINGVGWSNFIEKSSLQQVLCSSNNRFTIRCVLTVIKPPRVEDVVSAIAVPESNLLRDLASMLKLGESADVTFSVGGQLFPAHRCVLAARSPVFRAELLGPMKEKAARHIKVDDMEPSTFERSSTSSIRILCRMAATTPTEMCRHCSTCWSLRIGMGWTG</sequence>
<evidence type="ECO:0000259" key="2">
    <source>
        <dbReference type="PROSITE" id="PS50097"/>
    </source>
</evidence>
<proteinExistence type="predicted"/>
<protein>
    <submittedName>
        <fullName evidence="4">Speckle-type POZ protein-like protein</fullName>
    </submittedName>
</protein>
<dbReference type="PROSITE" id="PS50144">
    <property type="entry name" value="MATH"/>
    <property type="match status" value="1"/>
</dbReference>
<dbReference type="InterPro" id="IPR011333">
    <property type="entry name" value="SKP1/BTB/POZ_sf"/>
</dbReference>
<comment type="pathway">
    <text evidence="1">Protein modification; protein ubiquitination.</text>
</comment>
<evidence type="ECO:0000259" key="3">
    <source>
        <dbReference type="PROSITE" id="PS50144"/>
    </source>
</evidence>
<dbReference type="InterPro" id="IPR045005">
    <property type="entry name" value="BPM1-6"/>
</dbReference>
<dbReference type="OrthoDB" id="680117at2759"/>
<dbReference type="Gene3D" id="2.60.210.10">
    <property type="entry name" value="Apoptosis, Tumor Necrosis Factor Receptor Associated Protein 2, Chain A"/>
    <property type="match status" value="1"/>
</dbReference>
<organism evidence="4 5">
    <name type="scientific">Panicum miliaceum</name>
    <name type="common">Proso millet</name>
    <name type="synonym">Broomcorn millet</name>
    <dbReference type="NCBI Taxonomy" id="4540"/>
    <lineage>
        <taxon>Eukaryota</taxon>
        <taxon>Viridiplantae</taxon>
        <taxon>Streptophyta</taxon>
        <taxon>Embryophyta</taxon>
        <taxon>Tracheophyta</taxon>
        <taxon>Spermatophyta</taxon>
        <taxon>Magnoliopsida</taxon>
        <taxon>Liliopsida</taxon>
        <taxon>Poales</taxon>
        <taxon>Poaceae</taxon>
        <taxon>PACMAD clade</taxon>
        <taxon>Panicoideae</taxon>
        <taxon>Panicodae</taxon>
        <taxon>Paniceae</taxon>
        <taxon>Panicinae</taxon>
        <taxon>Panicum</taxon>
        <taxon>Panicum sect. Panicum</taxon>
    </lineage>
</organism>
<gene>
    <name evidence="4" type="ORF">C2845_PM15G22700</name>
</gene>
<keyword evidence="5" id="KW-1185">Reference proteome</keyword>
<evidence type="ECO:0000256" key="1">
    <source>
        <dbReference type="ARBA" id="ARBA00004906"/>
    </source>
</evidence>
<dbReference type="InterPro" id="IPR008974">
    <property type="entry name" value="TRAF-like"/>
</dbReference>
<dbReference type="PANTHER" id="PTHR26379">
    <property type="entry name" value="BTB/POZ AND MATH DOMAIN-CONTAINING PROTEIN 1"/>
    <property type="match status" value="1"/>
</dbReference>
<dbReference type="Proteomes" id="UP000275267">
    <property type="component" value="Unassembled WGS sequence"/>
</dbReference>